<evidence type="ECO:0000313" key="2">
    <source>
        <dbReference type="Proteomes" id="UP000664654"/>
    </source>
</evidence>
<accession>A0A939DNV2</accession>
<dbReference type="SUPFAM" id="SSF51735">
    <property type="entry name" value="NAD(P)-binding Rossmann-fold domains"/>
    <property type="match status" value="1"/>
</dbReference>
<reference evidence="1" key="1">
    <citation type="submission" date="2021-03" db="EMBL/GenBank/DDBJ databases">
        <title>novel species isolated from a fishpond in China.</title>
        <authorList>
            <person name="Lu H."/>
            <person name="Cai Z."/>
        </authorList>
    </citation>
    <scope>NUCLEOTIDE SEQUENCE</scope>
    <source>
        <strain evidence="1">JCM 30855</strain>
    </source>
</reference>
<dbReference type="Pfam" id="PF02423">
    <property type="entry name" value="OCD_Mu_crystall"/>
    <property type="match status" value="1"/>
</dbReference>
<dbReference type="InterPro" id="IPR036291">
    <property type="entry name" value="NAD(P)-bd_dom_sf"/>
</dbReference>
<dbReference type="InterPro" id="IPR023401">
    <property type="entry name" value="ODC_N"/>
</dbReference>
<dbReference type="InterPro" id="IPR003462">
    <property type="entry name" value="ODC_Mu_crystall"/>
</dbReference>
<comment type="caution">
    <text evidence="1">The sequence shown here is derived from an EMBL/GenBank/DDBJ whole genome shotgun (WGS) entry which is preliminary data.</text>
</comment>
<dbReference type="EMBL" id="JAFKCV010000004">
    <property type="protein sequence ID" value="MBN7825231.1"/>
    <property type="molecule type" value="Genomic_DNA"/>
</dbReference>
<dbReference type="Gene3D" id="3.40.50.720">
    <property type="entry name" value="NAD(P)-binding Rossmann-like Domain"/>
    <property type="match status" value="1"/>
</dbReference>
<dbReference type="Proteomes" id="UP000664654">
    <property type="component" value="Unassembled WGS sequence"/>
</dbReference>
<dbReference type="PANTHER" id="PTHR13812">
    <property type="entry name" value="KETIMINE REDUCTASE MU-CRYSTALLIN"/>
    <property type="match status" value="1"/>
</dbReference>
<dbReference type="NCBIfam" id="NF004793">
    <property type="entry name" value="PRK06141.1"/>
    <property type="match status" value="1"/>
</dbReference>
<dbReference type="PANTHER" id="PTHR13812:SF19">
    <property type="entry name" value="KETIMINE REDUCTASE MU-CRYSTALLIN"/>
    <property type="match status" value="1"/>
</dbReference>
<protein>
    <submittedName>
        <fullName evidence="1">Ornithine cyclodeaminase family protein</fullName>
    </submittedName>
</protein>
<dbReference type="PIRSF" id="PIRSF001439">
    <property type="entry name" value="CryM"/>
    <property type="match status" value="1"/>
</dbReference>
<dbReference type="AlphaFoldDB" id="A0A939DNV2"/>
<gene>
    <name evidence="1" type="ORF">J0A66_08370</name>
</gene>
<organism evidence="1 2">
    <name type="scientific">Bowmanella dokdonensis</name>
    <dbReference type="NCBI Taxonomy" id="751969"/>
    <lineage>
        <taxon>Bacteria</taxon>
        <taxon>Pseudomonadati</taxon>
        <taxon>Pseudomonadota</taxon>
        <taxon>Gammaproteobacteria</taxon>
        <taxon>Alteromonadales</taxon>
        <taxon>Alteromonadaceae</taxon>
        <taxon>Bowmanella</taxon>
    </lineage>
</organism>
<name>A0A939DNV2_9ALTE</name>
<keyword evidence="2" id="KW-1185">Reference proteome</keyword>
<evidence type="ECO:0000313" key="1">
    <source>
        <dbReference type="EMBL" id="MBN7825231.1"/>
    </source>
</evidence>
<proteinExistence type="predicted"/>
<sequence>MRQIDAAQIEAVMDFDGLIGHLRQSLAADFQMPPRQVLPLDPDGNSGDTDALALLPAWNQRLIGCKLFTYFPGNASQGKERLYSKLIVFRRATGEPLALLDGTRLTYWRTAAVSALASSYLSNPTAKTLVLFGTGQLAPYMVRAHAHVRPIQSVYIVGRDSVKAQALADNLKTVLPELDISGVRPSAGLLGQADIISCATASSKPLFPGHWVNPGCLVDAIGNHQAGASEIDTDLVAETRLYVDSRINCLREAGEILLPMTQGHIGEEHIQGELADLCRHPQIAWQPSRINLFKAVGMAIADLAAADFVLDSLEMF</sequence>
<dbReference type="GO" id="GO:0005737">
    <property type="term" value="C:cytoplasm"/>
    <property type="evidence" value="ECO:0007669"/>
    <property type="project" value="TreeGrafter"/>
</dbReference>
<dbReference type="Gene3D" id="3.30.1780.10">
    <property type="entry name" value="ornithine cyclodeaminase, domain 1"/>
    <property type="match status" value="1"/>
</dbReference>
<dbReference type="RefSeq" id="WP_206573349.1">
    <property type="nucleotide sequence ID" value="NZ_JAFKCV010000004.1"/>
</dbReference>